<dbReference type="OrthoDB" id="9783544at2"/>
<proteinExistence type="predicted"/>
<dbReference type="Proteomes" id="UP000465601">
    <property type="component" value="Unassembled WGS sequence"/>
</dbReference>
<accession>A0A833HQZ3</accession>
<reference evidence="1 2" key="1">
    <citation type="submission" date="2019-10" db="EMBL/GenBank/DDBJ databases">
        <title>Alkaliphilus serpentinus sp. nov. and Alkaliphilus pronyensis sp. nov., two novel anaerobic alkaliphilic species isolated from the serpentinized-hosted hydrothermal field of the Prony Bay (New Caledonia).</title>
        <authorList>
            <person name="Postec A."/>
        </authorList>
    </citation>
    <scope>NUCLEOTIDE SEQUENCE [LARGE SCALE GENOMIC DNA]</scope>
    <source>
        <strain evidence="1 2">LacT</strain>
    </source>
</reference>
<protein>
    <submittedName>
        <fullName evidence="1">Uncharacterized protein</fullName>
    </submittedName>
</protein>
<evidence type="ECO:0000313" key="1">
    <source>
        <dbReference type="EMBL" id="KAB3532522.1"/>
    </source>
</evidence>
<comment type="caution">
    <text evidence="1">The sequence shown here is derived from an EMBL/GenBank/DDBJ whole genome shotgun (WGS) entry which is preliminary data.</text>
</comment>
<name>A0A833HQZ3_9FIRM</name>
<gene>
    <name evidence="1" type="ORF">F8153_02150</name>
</gene>
<evidence type="ECO:0000313" key="2">
    <source>
        <dbReference type="Proteomes" id="UP000465601"/>
    </source>
</evidence>
<dbReference type="AlphaFoldDB" id="A0A833HQZ3"/>
<sequence>MELLKYAYKKYNTLSVVGMAKNAGKTVTLNRLIEEAAEAQVKLGITSTGRDGERLDLVTSTEKPTIYIHEGTLVATAAETLLASQVKLEILEVTNFNTALGQVVIARALDSGLVEIAGPTTNHQIKVAAEMMKYFGAELILVDGAINRKTAAAPSITEGTILATGAVISRNINKAIEDTLHQVRLFNLPVVEDHEMSLLARGIIEEKTFAVINQRGEITYLDIATSLNTGIIIGDAIKENSTYIIISGSLTKKTLEDIIAVSPYYKNVKIIIKDGTRVFLNSKDWGYFLKRGISLEVLDKINVLAVTINPVAPSGYSFNPRDFKEKMQEALRPIPVVDVVMEEL</sequence>
<keyword evidence="2" id="KW-1185">Reference proteome</keyword>
<dbReference type="EMBL" id="WBZB01000008">
    <property type="protein sequence ID" value="KAB3532522.1"/>
    <property type="molecule type" value="Genomic_DNA"/>
</dbReference>
<organism evidence="1 2">
    <name type="scientific">Alkaliphilus serpentinus</name>
    <dbReference type="NCBI Taxonomy" id="1482731"/>
    <lineage>
        <taxon>Bacteria</taxon>
        <taxon>Bacillati</taxon>
        <taxon>Bacillota</taxon>
        <taxon>Clostridia</taxon>
        <taxon>Peptostreptococcales</taxon>
        <taxon>Natronincolaceae</taxon>
        <taxon>Alkaliphilus</taxon>
    </lineage>
</organism>